<accession>A0ABV4R097</accession>
<sequence length="664" mass="71313">MTPPAERSAVHDEEAAGRGRGIEDSAAPGQEAMPERGAVPDKDTPDTPDTPGTPETPDPPEQGAASGKAKTRAETKTEAKAETKARTGRRRAPRTGGGPGAATIRQGELIRALTALREQLGAFDLLLDVPGVQEAREARDELRGQLEDYVLPRIQAAGAPMLVVLGGSTGAGKSTLVNTLVGARVSATGVLRPTTSSPILVCHPDHTEWFMDGPMLPGMGRVRGPAPDAIAGDQLVIIDSDVLPPGLALLDSPDFDSVFEDHYEFATKLMAAADLWLCVTTAARYADAQVWQMLQRAKENGATIGVILSRVPDGAGEEVVEHFGEMLDEHEVGDAQRFTIPETRIENSRLPEETVENIRDWLTGVAEDVEDREIVISDTLAAVLDSLRTRVPELARQVEAQVEQRAELAREVEAGYGTALAELDEATRNGSLLRGEVLARWQDFAGTGDLLKALHVQRSRRRAAGRRAGRRSPARVRALKAALRSGLESLIMASAEHGAEDVIARWRAHPAGRQVLAGVDADLAHVSPELSRRVTRAVSSWQDHVQELIRTEGVTKRSVAKLVSFDTEAVSLVLMIGLLGYGTSDVAVEGGTSAVPQRLLKALFGAESLRGMGAKARADLRSRIGMLFDEEAIRFGQVLDSAGIPDETVPVQLYQATYNLEVAR</sequence>
<dbReference type="CDD" id="cd00882">
    <property type="entry name" value="Ras_like_GTPase"/>
    <property type="match status" value="1"/>
</dbReference>
<gene>
    <name evidence="2" type="ORF">SM436_14240</name>
</gene>
<feature type="compositionally biased region" description="Basic and acidic residues" evidence="1">
    <location>
        <begin position="71"/>
        <end position="85"/>
    </location>
</feature>
<dbReference type="InterPro" id="IPR027417">
    <property type="entry name" value="P-loop_NTPase"/>
</dbReference>
<name>A0ABV4R097_9ACTN</name>
<dbReference type="Proteomes" id="UP001569904">
    <property type="component" value="Unassembled WGS sequence"/>
</dbReference>
<evidence type="ECO:0000256" key="1">
    <source>
        <dbReference type="SAM" id="MobiDB-lite"/>
    </source>
</evidence>
<dbReference type="PANTHER" id="PTHR42698:SF1">
    <property type="entry name" value="GTPASE ERA, MITOCHONDRIAL"/>
    <property type="match status" value="1"/>
</dbReference>
<dbReference type="InterPro" id="IPR005662">
    <property type="entry name" value="GTPase_Era-like"/>
</dbReference>
<feature type="region of interest" description="Disordered" evidence="1">
    <location>
        <begin position="1"/>
        <end position="103"/>
    </location>
</feature>
<dbReference type="RefSeq" id="WP_371941454.1">
    <property type="nucleotide sequence ID" value="NZ_JAXCEH010000007.1"/>
</dbReference>
<reference evidence="2 3" key="1">
    <citation type="submission" date="2023-11" db="EMBL/GenBank/DDBJ databases">
        <title>Actinomadura monticuli sp. nov., isolated from volcanic ash.</title>
        <authorList>
            <person name="Lee S.D."/>
            <person name="Yang H."/>
            <person name="Kim I.S."/>
        </authorList>
    </citation>
    <scope>NUCLEOTIDE SEQUENCE [LARGE SCALE GENOMIC DNA]</scope>
    <source>
        <strain evidence="2 3">DSM 45346</strain>
    </source>
</reference>
<evidence type="ECO:0000313" key="2">
    <source>
        <dbReference type="EMBL" id="MFA1554847.1"/>
    </source>
</evidence>
<comment type="caution">
    <text evidence="2">The sequence shown here is derived from an EMBL/GenBank/DDBJ whole genome shotgun (WGS) entry which is preliminary data.</text>
</comment>
<dbReference type="Gene3D" id="3.40.50.300">
    <property type="entry name" value="P-loop containing nucleotide triphosphate hydrolases"/>
    <property type="match status" value="1"/>
</dbReference>
<evidence type="ECO:0000313" key="3">
    <source>
        <dbReference type="Proteomes" id="UP001569904"/>
    </source>
</evidence>
<dbReference type="EMBL" id="JAXCEH010000007">
    <property type="protein sequence ID" value="MFA1554847.1"/>
    <property type="molecule type" value="Genomic_DNA"/>
</dbReference>
<proteinExistence type="predicted"/>
<protein>
    <submittedName>
        <fullName evidence="2">AAA family ATPase</fullName>
    </submittedName>
</protein>
<dbReference type="SUPFAM" id="SSF52540">
    <property type="entry name" value="P-loop containing nucleoside triphosphate hydrolases"/>
    <property type="match status" value="1"/>
</dbReference>
<keyword evidence="3" id="KW-1185">Reference proteome</keyword>
<dbReference type="PANTHER" id="PTHR42698">
    <property type="entry name" value="GTPASE ERA"/>
    <property type="match status" value="1"/>
</dbReference>
<feature type="compositionally biased region" description="Basic and acidic residues" evidence="1">
    <location>
        <begin position="8"/>
        <end position="23"/>
    </location>
</feature>
<organism evidence="2 3">
    <name type="scientific">Actinomadura chokoriensis</name>
    <dbReference type="NCBI Taxonomy" id="454156"/>
    <lineage>
        <taxon>Bacteria</taxon>
        <taxon>Bacillati</taxon>
        <taxon>Actinomycetota</taxon>
        <taxon>Actinomycetes</taxon>
        <taxon>Streptosporangiales</taxon>
        <taxon>Thermomonosporaceae</taxon>
        <taxon>Actinomadura</taxon>
    </lineage>
</organism>